<accession>A0A8H6L4D4</accession>
<gene>
    <name evidence="1" type="ORF">HO173_006701</name>
</gene>
<organism evidence="1 2">
    <name type="scientific">Letharia columbiana</name>
    <dbReference type="NCBI Taxonomy" id="112416"/>
    <lineage>
        <taxon>Eukaryota</taxon>
        <taxon>Fungi</taxon>
        <taxon>Dikarya</taxon>
        <taxon>Ascomycota</taxon>
        <taxon>Pezizomycotina</taxon>
        <taxon>Lecanoromycetes</taxon>
        <taxon>OSLEUM clade</taxon>
        <taxon>Lecanoromycetidae</taxon>
        <taxon>Lecanorales</taxon>
        <taxon>Lecanorineae</taxon>
        <taxon>Parmeliaceae</taxon>
        <taxon>Letharia</taxon>
    </lineage>
</organism>
<dbReference type="RefSeq" id="XP_037164452.1">
    <property type="nucleotide sequence ID" value="XM_037308609.1"/>
</dbReference>
<name>A0A8H6L4D4_9LECA</name>
<protein>
    <submittedName>
        <fullName evidence="1">Uncharacterized protein</fullName>
    </submittedName>
</protein>
<reference evidence="1 2" key="1">
    <citation type="journal article" date="2020" name="Genomics">
        <title>Complete, high-quality genomes from long-read metagenomic sequencing of two wolf lichen thalli reveals enigmatic genome architecture.</title>
        <authorList>
            <person name="McKenzie S.K."/>
            <person name="Walston R.F."/>
            <person name="Allen J.L."/>
        </authorList>
    </citation>
    <scope>NUCLEOTIDE SEQUENCE [LARGE SCALE GENOMIC DNA]</scope>
    <source>
        <strain evidence="1">WasteWater2</strain>
    </source>
</reference>
<dbReference type="EMBL" id="JACCJC010000026">
    <property type="protein sequence ID" value="KAF6235074.1"/>
    <property type="molecule type" value="Genomic_DNA"/>
</dbReference>
<dbReference type="AlphaFoldDB" id="A0A8H6L4D4"/>
<sequence length="54" mass="6078">MVDGEEPELPDMDFYVGRDQTQKRLRSFGMLLQNAQSYHIDGATTDSAPSSTRN</sequence>
<dbReference type="GeneID" id="59288361"/>
<keyword evidence="2" id="KW-1185">Reference proteome</keyword>
<proteinExistence type="predicted"/>
<evidence type="ECO:0000313" key="2">
    <source>
        <dbReference type="Proteomes" id="UP000578531"/>
    </source>
</evidence>
<evidence type="ECO:0000313" key="1">
    <source>
        <dbReference type="EMBL" id="KAF6235074.1"/>
    </source>
</evidence>
<dbReference type="Proteomes" id="UP000578531">
    <property type="component" value="Unassembled WGS sequence"/>
</dbReference>
<comment type="caution">
    <text evidence="1">The sequence shown here is derived from an EMBL/GenBank/DDBJ whole genome shotgun (WGS) entry which is preliminary data.</text>
</comment>